<comment type="caution">
    <text evidence="1">The sequence shown here is derived from an EMBL/GenBank/DDBJ whole genome shotgun (WGS) entry which is preliminary data.</text>
</comment>
<name>A0ABS5PDZ7_9FLAO</name>
<accession>A0ABS5PDZ7</accession>
<proteinExistence type="predicted"/>
<evidence type="ECO:0000313" key="2">
    <source>
        <dbReference type="Proteomes" id="UP000722625"/>
    </source>
</evidence>
<sequence length="142" mass="16096">MKKIILIVLILGLISCYSKVKVSKTNNLAYFNQNKEVLTIKSIDSFTSSKVVYVIKAFDNKNKLFKIVSIKNEDSIEFKDNHKEIEVGKTYSFELYSVFSGISLGSPLKTYTVYNVNISIEPEKSIDDLYNTPNLNGLNLIP</sequence>
<reference evidence="1 2" key="1">
    <citation type="journal article" date="2018" name="Int. J. Syst. Evol. Microbiol.">
        <title>Flavobacterium chryseum sp. nov. and Flavobacterium psychroterrae sp. nov., novel environmental bacteria isolated from Antarctica.</title>
        <authorList>
            <person name="Kralova S."/>
            <person name="Svec P."/>
            <person name="Busse H.J."/>
            <person name="Stankova E."/>
            <person name="Vaczi P."/>
            <person name="Sedlacek I."/>
        </authorList>
    </citation>
    <scope>NUCLEOTIDE SEQUENCE [LARGE SCALE GENOMIC DNA]</scope>
    <source>
        <strain evidence="1 2">CCM 8827</strain>
    </source>
</reference>
<dbReference type="PROSITE" id="PS51257">
    <property type="entry name" value="PROKAR_LIPOPROTEIN"/>
    <property type="match status" value="1"/>
</dbReference>
<gene>
    <name evidence="1" type="ORF">KHA90_15985</name>
</gene>
<dbReference type="EMBL" id="JAGYVZ010000015">
    <property type="protein sequence ID" value="MBS7232518.1"/>
    <property type="molecule type" value="Genomic_DNA"/>
</dbReference>
<evidence type="ECO:0008006" key="3">
    <source>
        <dbReference type="Google" id="ProtNLM"/>
    </source>
</evidence>
<evidence type="ECO:0000313" key="1">
    <source>
        <dbReference type="EMBL" id="MBS7232518.1"/>
    </source>
</evidence>
<protein>
    <recommendedName>
        <fullName evidence="3">Lipoprotein</fullName>
    </recommendedName>
</protein>
<organism evidence="1 2">
    <name type="scientific">Flavobacterium psychroterrae</name>
    <dbReference type="NCBI Taxonomy" id="2133767"/>
    <lineage>
        <taxon>Bacteria</taxon>
        <taxon>Pseudomonadati</taxon>
        <taxon>Bacteroidota</taxon>
        <taxon>Flavobacteriia</taxon>
        <taxon>Flavobacteriales</taxon>
        <taxon>Flavobacteriaceae</taxon>
        <taxon>Flavobacterium</taxon>
    </lineage>
</organism>
<dbReference type="Proteomes" id="UP000722625">
    <property type="component" value="Unassembled WGS sequence"/>
</dbReference>
<keyword evidence="2" id="KW-1185">Reference proteome</keyword>
<dbReference type="RefSeq" id="WP_213302678.1">
    <property type="nucleotide sequence ID" value="NZ_JAGYVZ010000015.1"/>
</dbReference>